<gene>
    <name evidence="2" type="ORF">ACFFF8_01970</name>
</gene>
<accession>A0ABV6S2A7</accession>
<evidence type="ECO:0000313" key="2">
    <source>
        <dbReference type="EMBL" id="MFC0683355.1"/>
    </source>
</evidence>
<reference evidence="2 3" key="1">
    <citation type="submission" date="2024-09" db="EMBL/GenBank/DDBJ databases">
        <authorList>
            <person name="Sun Q."/>
            <person name="Mori K."/>
        </authorList>
    </citation>
    <scope>NUCLEOTIDE SEQUENCE [LARGE SCALE GENOMIC DNA]</scope>
    <source>
        <strain evidence="2 3">CICC 11035S</strain>
    </source>
</reference>
<proteinExistence type="predicted"/>
<evidence type="ECO:0000256" key="1">
    <source>
        <dbReference type="SAM" id="MobiDB-lite"/>
    </source>
</evidence>
<dbReference type="EMBL" id="JBHLTM010000009">
    <property type="protein sequence ID" value="MFC0683355.1"/>
    <property type="molecule type" value="Genomic_DNA"/>
</dbReference>
<dbReference type="Proteomes" id="UP001589858">
    <property type="component" value="Unassembled WGS sequence"/>
</dbReference>
<sequence>MSSGQVTGANGTGGVGATVTAGNPAKGSAVQAAIARAAQATGVDFNYLLAQARLESSLDPSARAATSSATGLFQFTDGTWLQTLGRHGGDHGMAWVQQAIAGGDPAMRAQVLGLRYDADASALMAAELASDNKAGLTAQLGREPDSTELYLAHFLGIGGAGQFLSALSRDPTRSAASVLPRAAAANPAIFYADGGARSLEGVMALMRGKVNGAMRQGEGEWEAIPSPGALAASASPRIGYEAVAAESSGVAMGGVATAGDSAGAATAGGPVARAFHARAAQPASAAGGSGASMADTLQSMFSASGVAAPANVRAAYARLAGLGL</sequence>
<protein>
    <submittedName>
        <fullName evidence="2">Lytic transglycosylase domain-containing protein</fullName>
    </submittedName>
</protein>
<organism evidence="2 3">
    <name type="scientific">Novosphingobium clariflavum</name>
    <dbReference type="NCBI Taxonomy" id="2029884"/>
    <lineage>
        <taxon>Bacteria</taxon>
        <taxon>Pseudomonadati</taxon>
        <taxon>Pseudomonadota</taxon>
        <taxon>Alphaproteobacteria</taxon>
        <taxon>Sphingomonadales</taxon>
        <taxon>Sphingomonadaceae</taxon>
        <taxon>Novosphingobium</taxon>
    </lineage>
</organism>
<comment type="caution">
    <text evidence="2">The sequence shown here is derived from an EMBL/GenBank/DDBJ whole genome shotgun (WGS) entry which is preliminary data.</text>
</comment>
<dbReference type="InterPro" id="IPR023346">
    <property type="entry name" value="Lysozyme-like_dom_sf"/>
</dbReference>
<keyword evidence="3" id="KW-1185">Reference proteome</keyword>
<feature type="region of interest" description="Disordered" evidence="1">
    <location>
        <begin position="1"/>
        <end position="22"/>
    </location>
</feature>
<dbReference type="Gene3D" id="1.10.530.10">
    <property type="match status" value="1"/>
</dbReference>
<evidence type="ECO:0000313" key="3">
    <source>
        <dbReference type="Proteomes" id="UP001589858"/>
    </source>
</evidence>
<dbReference type="SUPFAM" id="SSF53955">
    <property type="entry name" value="Lysozyme-like"/>
    <property type="match status" value="1"/>
</dbReference>
<dbReference type="RefSeq" id="WP_267220334.1">
    <property type="nucleotide sequence ID" value="NZ_JAPCWC010000007.1"/>
</dbReference>
<name>A0ABV6S2A7_9SPHN</name>